<feature type="compositionally biased region" description="Basic and acidic residues" evidence="1">
    <location>
        <begin position="13"/>
        <end position="24"/>
    </location>
</feature>
<name>A0A316UZW8_9BASI</name>
<feature type="compositionally biased region" description="Gly residues" evidence="1">
    <location>
        <begin position="36"/>
        <end position="46"/>
    </location>
</feature>
<protein>
    <submittedName>
        <fullName evidence="2">Uncharacterized protein</fullName>
    </submittedName>
</protein>
<accession>A0A316UZW8</accession>
<feature type="region of interest" description="Disordered" evidence="1">
    <location>
        <begin position="1"/>
        <end position="69"/>
    </location>
</feature>
<dbReference type="EMBL" id="KZ819662">
    <property type="protein sequence ID" value="PWN30836.1"/>
    <property type="molecule type" value="Genomic_DNA"/>
</dbReference>
<organism evidence="2 3">
    <name type="scientific">Jaminaea rosea</name>
    <dbReference type="NCBI Taxonomy" id="1569628"/>
    <lineage>
        <taxon>Eukaryota</taxon>
        <taxon>Fungi</taxon>
        <taxon>Dikarya</taxon>
        <taxon>Basidiomycota</taxon>
        <taxon>Ustilaginomycotina</taxon>
        <taxon>Exobasidiomycetes</taxon>
        <taxon>Microstromatales</taxon>
        <taxon>Microstromatales incertae sedis</taxon>
        <taxon>Jaminaea</taxon>
    </lineage>
</organism>
<proteinExistence type="predicted"/>
<sequence>MALRSPLRFLDFSSRDPGDLKGGDDTSDSTNDAGASNGGGSGGGGETSNTLGLTGVGKWQSYGDGSNGD</sequence>
<dbReference type="GeneID" id="37030814"/>
<evidence type="ECO:0000313" key="2">
    <source>
        <dbReference type="EMBL" id="PWN30836.1"/>
    </source>
</evidence>
<dbReference type="RefSeq" id="XP_025365448.1">
    <property type="nucleotide sequence ID" value="XM_025508991.1"/>
</dbReference>
<evidence type="ECO:0000256" key="1">
    <source>
        <dbReference type="SAM" id="MobiDB-lite"/>
    </source>
</evidence>
<dbReference type="AlphaFoldDB" id="A0A316UZW8"/>
<gene>
    <name evidence="2" type="ORF">BDZ90DRAFT_277262</name>
</gene>
<reference evidence="2 3" key="1">
    <citation type="journal article" date="2018" name="Mol. Biol. Evol.">
        <title>Broad Genomic Sampling Reveals a Smut Pathogenic Ancestry of the Fungal Clade Ustilaginomycotina.</title>
        <authorList>
            <person name="Kijpornyongpan T."/>
            <person name="Mondo S.J."/>
            <person name="Barry K."/>
            <person name="Sandor L."/>
            <person name="Lee J."/>
            <person name="Lipzen A."/>
            <person name="Pangilinan J."/>
            <person name="LaButti K."/>
            <person name="Hainaut M."/>
            <person name="Henrissat B."/>
            <person name="Grigoriev I.V."/>
            <person name="Spatafora J.W."/>
            <person name="Aime M.C."/>
        </authorList>
    </citation>
    <scope>NUCLEOTIDE SEQUENCE [LARGE SCALE GENOMIC DNA]</scope>
    <source>
        <strain evidence="2 3">MCA 5214</strain>
    </source>
</reference>
<keyword evidence="3" id="KW-1185">Reference proteome</keyword>
<dbReference type="Proteomes" id="UP000245884">
    <property type="component" value="Unassembled WGS sequence"/>
</dbReference>
<evidence type="ECO:0000313" key="3">
    <source>
        <dbReference type="Proteomes" id="UP000245884"/>
    </source>
</evidence>